<dbReference type="Pfam" id="PF12348">
    <property type="entry name" value="CLASP_N"/>
    <property type="match status" value="1"/>
</dbReference>
<keyword evidence="3" id="KW-0132">Cell division</keyword>
<feature type="region of interest" description="Disordered" evidence="6">
    <location>
        <begin position="1055"/>
        <end position="1298"/>
    </location>
</feature>
<feature type="compositionally biased region" description="Low complexity" evidence="6">
    <location>
        <begin position="579"/>
        <end position="609"/>
    </location>
</feature>
<evidence type="ECO:0000256" key="3">
    <source>
        <dbReference type="ARBA" id="ARBA00022618"/>
    </source>
</evidence>
<dbReference type="PANTHER" id="PTHR21567">
    <property type="entry name" value="CLASP"/>
    <property type="match status" value="1"/>
</dbReference>
<feature type="compositionally biased region" description="Low complexity" evidence="6">
    <location>
        <begin position="271"/>
        <end position="284"/>
    </location>
</feature>
<dbReference type="GO" id="GO:0005876">
    <property type="term" value="C:spindle microtubule"/>
    <property type="evidence" value="ECO:0007669"/>
    <property type="project" value="TreeGrafter"/>
</dbReference>
<feature type="compositionally biased region" description="Polar residues" evidence="6">
    <location>
        <begin position="309"/>
        <end position="318"/>
    </location>
</feature>
<feature type="compositionally biased region" description="Acidic residues" evidence="6">
    <location>
        <begin position="1201"/>
        <end position="1214"/>
    </location>
</feature>
<feature type="region of interest" description="Disordered" evidence="6">
    <location>
        <begin position="255"/>
        <end position="394"/>
    </location>
</feature>
<keyword evidence="4" id="KW-0493">Microtubule</keyword>
<dbReference type="GO" id="GO:0008017">
    <property type="term" value="F:microtubule binding"/>
    <property type="evidence" value="ECO:0007669"/>
    <property type="project" value="TreeGrafter"/>
</dbReference>
<evidence type="ECO:0000259" key="7">
    <source>
        <dbReference type="Pfam" id="PF12348"/>
    </source>
</evidence>
<dbReference type="GO" id="GO:0005815">
    <property type="term" value="C:microtubule organizing center"/>
    <property type="evidence" value="ECO:0007669"/>
    <property type="project" value="TreeGrafter"/>
</dbReference>
<dbReference type="Proteomes" id="UP000053890">
    <property type="component" value="Unassembled WGS sequence"/>
</dbReference>
<feature type="compositionally biased region" description="Low complexity" evidence="6">
    <location>
        <begin position="547"/>
        <end position="561"/>
    </location>
</feature>
<evidence type="ECO:0000313" key="8">
    <source>
        <dbReference type="EMBL" id="KPV74526.1"/>
    </source>
</evidence>
<feature type="region of interest" description="Disordered" evidence="6">
    <location>
        <begin position="526"/>
        <end position="697"/>
    </location>
</feature>
<dbReference type="GO" id="GO:0090307">
    <property type="term" value="P:mitotic spindle assembly"/>
    <property type="evidence" value="ECO:0007669"/>
    <property type="project" value="TreeGrafter"/>
</dbReference>
<evidence type="ECO:0000256" key="4">
    <source>
        <dbReference type="ARBA" id="ARBA00022701"/>
    </source>
</evidence>
<feature type="compositionally biased region" description="Pro residues" evidence="6">
    <location>
        <begin position="536"/>
        <end position="546"/>
    </location>
</feature>
<feature type="compositionally biased region" description="Polar residues" evidence="6">
    <location>
        <begin position="926"/>
        <end position="952"/>
    </location>
</feature>
<feature type="compositionally biased region" description="Pro residues" evidence="6">
    <location>
        <begin position="562"/>
        <end position="578"/>
    </location>
</feature>
<evidence type="ECO:0000256" key="6">
    <source>
        <dbReference type="SAM" id="MobiDB-lite"/>
    </source>
</evidence>
<feature type="compositionally biased region" description="Basic and acidic residues" evidence="6">
    <location>
        <begin position="610"/>
        <end position="620"/>
    </location>
</feature>
<feature type="region of interest" description="Disordered" evidence="6">
    <location>
        <begin position="421"/>
        <end position="510"/>
    </location>
</feature>
<feature type="compositionally biased region" description="Low complexity" evidence="6">
    <location>
        <begin position="319"/>
        <end position="341"/>
    </location>
</feature>
<dbReference type="InterPro" id="IPR024395">
    <property type="entry name" value="CLASP_N_dom"/>
</dbReference>
<feature type="compositionally biased region" description="Polar residues" evidence="6">
    <location>
        <begin position="1271"/>
        <end position="1281"/>
    </location>
</feature>
<dbReference type="PANTHER" id="PTHR21567:SF60">
    <property type="entry name" value="CLASP N-TERMINAL DOMAIN-CONTAINING PROTEIN"/>
    <property type="match status" value="1"/>
</dbReference>
<reference evidence="8 9" key="1">
    <citation type="journal article" date="2015" name="Front. Microbiol.">
        <title>Genome sequence of the plant growth promoting endophytic yeast Rhodotorula graminis WP1.</title>
        <authorList>
            <person name="Firrincieli A."/>
            <person name="Otillar R."/>
            <person name="Salamov A."/>
            <person name="Schmutz J."/>
            <person name="Khan Z."/>
            <person name="Redman R.S."/>
            <person name="Fleck N.D."/>
            <person name="Lindquist E."/>
            <person name="Grigoriev I.V."/>
            <person name="Doty S.L."/>
        </authorList>
    </citation>
    <scope>NUCLEOTIDE SEQUENCE [LARGE SCALE GENOMIC DNA]</scope>
    <source>
        <strain evidence="8 9">WP1</strain>
    </source>
</reference>
<feature type="compositionally biased region" description="Low complexity" evidence="6">
    <location>
        <begin position="383"/>
        <end position="394"/>
    </location>
</feature>
<feature type="compositionally biased region" description="Acidic residues" evidence="6">
    <location>
        <begin position="1118"/>
        <end position="1146"/>
    </location>
</feature>
<protein>
    <recommendedName>
        <fullName evidence="7">CLASP N-terminal domain-containing protein</fullName>
    </recommendedName>
</protein>
<dbReference type="InterPro" id="IPR011989">
    <property type="entry name" value="ARM-like"/>
</dbReference>
<proteinExistence type="inferred from homology"/>
<feature type="compositionally biased region" description="Low complexity" evidence="6">
    <location>
        <begin position="976"/>
        <end position="995"/>
    </location>
</feature>
<evidence type="ECO:0000256" key="5">
    <source>
        <dbReference type="ARBA" id="ARBA00022776"/>
    </source>
</evidence>
<dbReference type="GO" id="GO:0051301">
    <property type="term" value="P:cell division"/>
    <property type="evidence" value="ECO:0007669"/>
    <property type="project" value="UniProtKB-KW"/>
</dbReference>
<dbReference type="OrthoDB" id="46159at2759"/>
<dbReference type="GO" id="GO:0005881">
    <property type="term" value="C:cytoplasmic microtubule"/>
    <property type="evidence" value="ECO:0007669"/>
    <property type="project" value="TreeGrafter"/>
</dbReference>
<feature type="region of interest" description="Disordered" evidence="6">
    <location>
        <begin position="751"/>
        <end position="1011"/>
    </location>
</feature>
<feature type="compositionally biased region" description="Acidic residues" evidence="6">
    <location>
        <begin position="1065"/>
        <end position="1075"/>
    </location>
</feature>
<accession>A0A194S533</accession>
<dbReference type="OMA" id="ISMSLCF"/>
<feature type="compositionally biased region" description="Basic and acidic residues" evidence="6">
    <location>
        <begin position="773"/>
        <end position="785"/>
    </location>
</feature>
<feature type="domain" description="CLASP N-terminal" evidence="7">
    <location>
        <begin position="21"/>
        <end position="247"/>
    </location>
</feature>
<gene>
    <name evidence="8" type="ORF">RHOBADRAFT_45015</name>
</gene>
<dbReference type="GO" id="GO:1990023">
    <property type="term" value="C:mitotic spindle midzone"/>
    <property type="evidence" value="ECO:0007669"/>
    <property type="project" value="TreeGrafter"/>
</dbReference>
<keyword evidence="9" id="KW-1185">Reference proteome</keyword>
<keyword evidence="5" id="KW-0498">Mitosis</keyword>
<name>A0A194S533_RHOGW</name>
<organism evidence="8 9">
    <name type="scientific">Rhodotorula graminis (strain WP1)</name>
    <dbReference type="NCBI Taxonomy" id="578459"/>
    <lineage>
        <taxon>Eukaryota</taxon>
        <taxon>Fungi</taxon>
        <taxon>Dikarya</taxon>
        <taxon>Basidiomycota</taxon>
        <taxon>Pucciniomycotina</taxon>
        <taxon>Microbotryomycetes</taxon>
        <taxon>Sporidiobolales</taxon>
        <taxon>Sporidiobolaceae</taxon>
        <taxon>Rhodotorula</taxon>
    </lineage>
</organism>
<feature type="compositionally biased region" description="Low complexity" evidence="6">
    <location>
        <begin position="443"/>
        <end position="452"/>
    </location>
</feature>
<keyword evidence="5" id="KW-0131">Cell cycle</keyword>
<feature type="compositionally biased region" description="Low complexity" evidence="6">
    <location>
        <begin position="460"/>
        <end position="483"/>
    </location>
</feature>
<feature type="compositionally biased region" description="Basic and acidic residues" evidence="6">
    <location>
        <begin position="640"/>
        <end position="690"/>
    </location>
</feature>
<dbReference type="RefSeq" id="XP_018270575.1">
    <property type="nucleotide sequence ID" value="XM_018414527.1"/>
</dbReference>
<comment type="subcellular location">
    <subcellularLocation>
        <location evidence="1">Cytoplasm</location>
        <location evidence="1">Cytoskeleton</location>
        <location evidence="1">Spindle</location>
    </subcellularLocation>
</comment>
<evidence type="ECO:0000313" key="9">
    <source>
        <dbReference type="Proteomes" id="UP000053890"/>
    </source>
</evidence>
<evidence type="ECO:0000256" key="2">
    <source>
        <dbReference type="ARBA" id="ARBA00009549"/>
    </source>
</evidence>
<feature type="region of interest" description="Disordered" evidence="6">
    <location>
        <begin position="1383"/>
        <end position="1408"/>
    </location>
</feature>
<feature type="compositionally biased region" description="Low complexity" evidence="6">
    <location>
        <begin position="360"/>
        <end position="373"/>
    </location>
</feature>
<dbReference type="EMBL" id="KQ474080">
    <property type="protein sequence ID" value="KPV74526.1"/>
    <property type="molecule type" value="Genomic_DNA"/>
</dbReference>
<dbReference type="STRING" id="578459.A0A194S533"/>
<evidence type="ECO:0000256" key="1">
    <source>
        <dbReference type="ARBA" id="ARBA00004186"/>
    </source>
</evidence>
<sequence>MVRAPEPDKIPINSPHDLSVEVDALVTALQLVETEDTWEKINRAVKRFQAAVRGGACRFTDDFVHHLRDPRVVKGLVRSLVTERTALSGTALELVASCTRLGHHFAALVSLYVPTLLRLFARPNKVYVTRSASCVASIIRNTRIADVVRLIALEWRNEPGKSATFREQAAAALAIALGADGDTLGVDKDGLERRIDDLEWLIKTGATGREATVRSEMKKCWEVYKREWPDRVASFTAPMTPTIRKYLKVTDAMPGATSHGAVSRPPPRKPAPALGASAGPASHHAPTRPTAPALSKSHGPPSMAASHGPSRSTVSHSTSAAAPRSHALAASTATSTSTADSLGHGPAPSLRAARVDHSRSASASTMPSTSRSTSRCDERDPLAASTSSARSGAAVVGAPARSGFKPTAPGASAATATAGATAGAGKSGQLGGASRPAIRSVPSTSSTTSAAVEPRKARRVAPPVAAPSAAAEPAAASAPTARAQTLARSTGPGGTSAAPLAGSTTATQHKPFRPKLNASVAAAATPLATSAKPRPARAPAPPPPAVPTSSALSASTSTSAPAPAPAPTAAPLAAPRPPRAAAAATAGTASSRAAAAGAARTAPSAATLASRERRAAREAARAAGADEESVKAEAAAAAAEEEKDKEERRRAREHEREEEERQRVRAEEASRVAVEREERERAEREQERARAVPLPLEEDVQEAAEERLAAAPIEVAQRAQDVEDVVAAAAAEMDVEEERGMHSEMVLAESQATDAGDVGAPDVSPDVEQSEPIVERAVEQVERADTPAQQAVDVESSVVEDEEPASLLNIIEAEPADDSLVVEGAPAPDEVAHEDELSSPVVAVAQDDEPAHVGSPPALVAVVPSHDSVDDAAAADEHSAARPAVEQSPVSAPSPVRARAPSYDALPPSPLLASASVQHNDEVSENEVSSALGNSAESPSSRHARTPSSASARTPRPDATQPALVPAFATDSAPRTPFLASSPAPTSTPAPVTRPALPPTPATATPARPSVRFPASTLQYSPEPWQTASIMLDTPPRLDDLPGVVRLPGARVALPGVAPPVAEHEESDDGDDVGEDAVLPASPLARKVASPSPAPRSERPQAVFLDDYQPASPHDDVDTTFEADESLDSVDADASEEEKQEEDGGDETSLAGTERAAEPSPAASSDARSASYESSRLYFIPLHDASAFDDTVRTRSPSPAAEDDGETEYDDSSVDEAQASAETTRMGRSPERGVAEEPVEEVAASTSSSTAIATTGAEAEAEDPFRASPASPDNSSTTQDFSFFGAPVSSTPSSRSGALAAPNPWDMSLLGDESACFELERTQLRFHDETESEHEASSMAGTALALADVEVDVEPRGAVRSATPPGVLQRSLRNRVVTVDLQTPAAASKPLTRSTRSAARGVLGELQY</sequence>
<comment type="similarity">
    <text evidence="2">Belongs to the CLASP family.</text>
</comment>
<feature type="compositionally biased region" description="Low complexity" evidence="6">
    <location>
        <begin position="1241"/>
        <end position="1258"/>
    </location>
</feature>
<feature type="compositionally biased region" description="Low complexity" evidence="6">
    <location>
        <begin position="1158"/>
        <end position="1176"/>
    </location>
</feature>
<dbReference type="Gene3D" id="1.25.10.10">
    <property type="entry name" value="Leucine-rich Repeat Variant"/>
    <property type="match status" value="1"/>
</dbReference>
<dbReference type="GeneID" id="28974975"/>